<evidence type="ECO:0000259" key="1">
    <source>
        <dbReference type="Pfam" id="PF13474"/>
    </source>
</evidence>
<accession>A0A1E3WFM7</accession>
<dbReference type="InterPro" id="IPR032710">
    <property type="entry name" value="NTF2-like_dom_sf"/>
</dbReference>
<dbReference type="Proteomes" id="UP000095131">
    <property type="component" value="Unassembled WGS sequence"/>
</dbReference>
<name>A0A1E3WFM7_9VIBR</name>
<sequence>MQELDEIISTLGDYAKAYCAKDIDALMLVFDSSDDISVIGTGEDELCSGTKSVKALFLRNFAEATATKFEWGWSDIVISDGYAVVSQCLTIHLNTGNGAISVPIRWSVVLKKTERWVWVHRHASIASDSQAKGQAYPSPSEKRA</sequence>
<dbReference type="SUPFAM" id="SSF54427">
    <property type="entry name" value="NTF2-like"/>
    <property type="match status" value="1"/>
</dbReference>
<evidence type="ECO:0000313" key="2">
    <source>
        <dbReference type="EMBL" id="ODS04618.1"/>
    </source>
</evidence>
<dbReference type="InterPro" id="IPR037401">
    <property type="entry name" value="SnoaL-like"/>
</dbReference>
<dbReference type="Gene3D" id="3.10.450.50">
    <property type="match status" value="1"/>
</dbReference>
<dbReference type="Pfam" id="PF13474">
    <property type="entry name" value="SnoaL_3"/>
    <property type="match status" value="1"/>
</dbReference>
<feature type="domain" description="SnoaL-like" evidence="1">
    <location>
        <begin position="8"/>
        <end position="126"/>
    </location>
</feature>
<reference evidence="2 3" key="1">
    <citation type="submission" date="2016-08" db="EMBL/GenBank/DDBJ databases">
        <title>Genome sequencing of Vibrio scophthalmi strain FP3289, an isolated from Paralichthys olivaceus.</title>
        <authorList>
            <person name="Han H.-J."/>
        </authorList>
    </citation>
    <scope>NUCLEOTIDE SEQUENCE [LARGE SCALE GENOMIC DNA]</scope>
    <source>
        <strain evidence="2 3">FP3289</strain>
    </source>
</reference>
<dbReference type="OrthoDB" id="7855486at2"/>
<comment type="caution">
    <text evidence="2">The sequence shown here is derived from an EMBL/GenBank/DDBJ whole genome shotgun (WGS) entry which is preliminary data.</text>
</comment>
<protein>
    <recommendedName>
        <fullName evidence="1">SnoaL-like domain-containing protein</fullName>
    </recommendedName>
</protein>
<dbReference type="RefSeq" id="WP_069447794.1">
    <property type="nucleotide sequence ID" value="NZ_MDCJ01000007.1"/>
</dbReference>
<proteinExistence type="predicted"/>
<dbReference type="AlphaFoldDB" id="A0A1E3WFM7"/>
<organism evidence="2 3">
    <name type="scientific">Vibrio scophthalmi</name>
    <dbReference type="NCBI Taxonomy" id="45658"/>
    <lineage>
        <taxon>Bacteria</taxon>
        <taxon>Pseudomonadati</taxon>
        <taxon>Pseudomonadota</taxon>
        <taxon>Gammaproteobacteria</taxon>
        <taxon>Vibrionales</taxon>
        <taxon>Vibrionaceae</taxon>
        <taxon>Vibrio</taxon>
    </lineage>
</organism>
<gene>
    <name evidence="2" type="ORF">VSF3289_03757</name>
</gene>
<evidence type="ECO:0000313" key="3">
    <source>
        <dbReference type="Proteomes" id="UP000095131"/>
    </source>
</evidence>
<dbReference type="EMBL" id="MDCJ01000007">
    <property type="protein sequence ID" value="ODS04618.1"/>
    <property type="molecule type" value="Genomic_DNA"/>
</dbReference>